<evidence type="ECO:0000313" key="2">
    <source>
        <dbReference type="Proteomes" id="UP000198518"/>
    </source>
</evidence>
<dbReference type="EMBL" id="FOJA01000001">
    <property type="protein sequence ID" value="SEW07149.1"/>
    <property type="molecule type" value="Genomic_DNA"/>
</dbReference>
<dbReference type="NCBIfam" id="NF041912">
    <property type="entry name" value="HVO_0758"/>
    <property type="match status" value="1"/>
</dbReference>
<proteinExistence type="predicted"/>
<organism evidence="1 2">
    <name type="scientific">Halobacterium jilantaiense</name>
    <dbReference type="NCBI Taxonomy" id="355548"/>
    <lineage>
        <taxon>Archaea</taxon>
        <taxon>Methanobacteriati</taxon>
        <taxon>Methanobacteriota</taxon>
        <taxon>Stenosarchaea group</taxon>
        <taxon>Halobacteria</taxon>
        <taxon>Halobacteriales</taxon>
        <taxon>Halobacteriaceae</taxon>
        <taxon>Halobacterium</taxon>
    </lineage>
</organism>
<name>A0A1I0NZ88_9EURY</name>
<dbReference type="AlphaFoldDB" id="A0A1I0NZ88"/>
<dbReference type="Proteomes" id="UP000198518">
    <property type="component" value="Unassembled WGS sequence"/>
</dbReference>
<protein>
    <recommendedName>
        <fullName evidence="3">Small CPxCG-related zinc finger protein</fullName>
    </recommendedName>
</protein>
<evidence type="ECO:0008006" key="3">
    <source>
        <dbReference type="Google" id="ProtNLM"/>
    </source>
</evidence>
<gene>
    <name evidence="1" type="ORF">SAMN04487945_1265</name>
</gene>
<dbReference type="RefSeq" id="WP_177170785.1">
    <property type="nucleotide sequence ID" value="NZ_FOJA01000001.1"/>
</dbReference>
<accession>A0A1I0NZ88</accession>
<keyword evidence="2" id="KW-1185">Reference proteome</keyword>
<dbReference type="OrthoDB" id="165399at2157"/>
<dbReference type="InterPro" id="IPR049697">
    <property type="entry name" value="HVO_0758-like"/>
</dbReference>
<sequence length="55" mass="6285">MSSVQQALRSGAVRKDTYERLVCADCDTRLVTQDRGGVGWRRACPDCGREWKQIR</sequence>
<dbReference type="STRING" id="355548.SAMN04487945_1265"/>
<evidence type="ECO:0000313" key="1">
    <source>
        <dbReference type="EMBL" id="SEW07149.1"/>
    </source>
</evidence>
<dbReference type="Pfam" id="PF23137">
    <property type="entry name" value="HVO_0758"/>
    <property type="match status" value="1"/>
</dbReference>
<reference evidence="1 2" key="1">
    <citation type="submission" date="2016-10" db="EMBL/GenBank/DDBJ databases">
        <authorList>
            <person name="de Groot N.N."/>
        </authorList>
    </citation>
    <scope>NUCLEOTIDE SEQUENCE [LARGE SCALE GENOMIC DNA]</scope>
    <source>
        <strain evidence="1 2">CGMCC 1.5337</strain>
    </source>
</reference>